<dbReference type="Proteomes" id="UP000035642">
    <property type="component" value="Unassembled WGS sequence"/>
</dbReference>
<reference evidence="2" key="1">
    <citation type="submission" date="2012-09" db="EMBL/GenBank/DDBJ databases">
        <authorList>
            <person name="Martin A.A."/>
        </authorList>
    </citation>
    <scope>NUCLEOTIDE SEQUENCE</scope>
</reference>
<dbReference type="STRING" id="6313.A0A0K0DEE2"/>
<feature type="region of interest" description="Disordered" evidence="1">
    <location>
        <begin position="27"/>
        <end position="137"/>
    </location>
</feature>
<sequence length="137" mass="14960">LSSDLVSIQTLSVRKSSGQPLKTVIVSSVLDSNNPTSDRRTQSEDASSENSADDEKDEENGRELLMLTSSSTMASSLERSLEQGAMHSDGLSDKERRVQAVKNTIRGHRRTQSNPQAAMSIVDETSYETDSDDAVRI</sequence>
<feature type="compositionally biased region" description="Acidic residues" evidence="1">
    <location>
        <begin position="51"/>
        <end position="60"/>
    </location>
</feature>
<reference evidence="3" key="2">
    <citation type="submission" date="2017-02" db="UniProtKB">
        <authorList>
            <consortium name="WormBaseParasite"/>
        </authorList>
    </citation>
    <scope>IDENTIFICATION</scope>
</reference>
<dbReference type="WBParaSite" id="ACAC_0000921801-mRNA-1">
    <property type="protein sequence ID" value="ACAC_0000921801-mRNA-1"/>
    <property type="gene ID" value="ACAC_0000921801"/>
</dbReference>
<organism evidence="2 3">
    <name type="scientific">Angiostrongylus cantonensis</name>
    <name type="common">Rat lungworm</name>
    <dbReference type="NCBI Taxonomy" id="6313"/>
    <lineage>
        <taxon>Eukaryota</taxon>
        <taxon>Metazoa</taxon>
        <taxon>Ecdysozoa</taxon>
        <taxon>Nematoda</taxon>
        <taxon>Chromadorea</taxon>
        <taxon>Rhabditida</taxon>
        <taxon>Rhabditina</taxon>
        <taxon>Rhabditomorpha</taxon>
        <taxon>Strongyloidea</taxon>
        <taxon>Metastrongylidae</taxon>
        <taxon>Angiostrongylus</taxon>
    </lineage>
</organism>
<keyword evidence="2" id="KW-1185">Reference proteome</keyword>
<proteinExistence type="predicted"/>
<feature type="compositionally biased region" description="Low complexity" evidence="1">
    <location>
        <begin position="63"/>
        <end position="78"/>
    </location>
</feature>
<feature type="compositionally biased region" description="Polar residues" evidence="1">
    <location>
        <begin position="27"/>
        <end position="36"/>
    </location>
</feature>
<feature type="compositionally biased region" description="Acidic residues" evidence="1">
    <location>
        <begin position="125"/>
        <end position="137"/>
    </location>
</feature>
<evidence type="ECO:0000313" key="2">
    <source>
        <dbReference type="Proteomes" id="UP000035642"/>
    </source>
</evidence>
<dbReference type="AlphaFoldDB" id="A0A0K0DEE2"/>
<evidence type="ECO:0000313" key="3">
    <source>
        <dbReference type="WBParaSite" id="ACAC_0000921801-mRNA-1"/>
    </source>
</evidence>
<name>A0A0K0DEE2_ANGCA</name>
<evidence type="ECO:0000256" key="1">
    <source>
        <dbReference type="SAM" id="MobiDB-lite"/>
    </source>
</evidence>
<accession>A0A0K0DEE2</accession>
<protein>
    <submittedName>
        <fullName evidence="3">Cadherin domain-containing protein</fullName>
    </submittedName>
</protein>